<proteinExistence type="inferred from homology"/>
<comment type="catalytic activity">
    <reaction evidence="2">
        <text>UTP + H2O = UMP + diphosphate + H(+)</text>
        <dbReference type="Rhea" id="RHEA:29395"/>
        <dbReference type="ChEBI" id="CHEBI:15377"/>
        <dbReference type="ChEBI" id="CHEBI:15378"/>
        <dbReference type="ChEBI" id="CHEBI:33019"/>
        <dbReference type="ChEBI" id="CHEBI:46398"/>
        <dbReference type="ChEBI" id="CHEBI:57865"/>
        <dbReference type="EC" id="3.6.1.9"/>
    </reaction>
</comment>
<dbReference type="PANTHER" id="PTHR43213">
    <property type="entry name" value="BIFUNCTIONAL DTTP/UTP PYROPHOSPHATASE/METHYLTRANSFERASE PROTEIN-RELATED"/>
    <property type="match status" value="1"/>
</dbReference>
<comment type="caution">
    <text evidence="2">Lacks conserved residue(s) required for the propagation of feature annotation.</text>
</comment>
<reference evidence="3 4" key="1">
    <citation type="submission" date="2021-06" db="EMBL/GenBank/DDBJ databases">
        <authorList>
            <person name="Sun Q."/>
            <person name="Li D."/>
        </authorList>
    </citation>
    <scope>NUCLEOTIDE SEQUENCE [LARGE SCALE GENOMIC DNA]</scope>
    <source>
        <strain evidence="3 4">MSJ-2</strain>
    </source>
</reference>
<accession>A0ABS6F660</accession>
<evidence type="ECO:0000313" key="3">
    <source>
        <dbReference type="EMBL" id="MBU5625787.1"/>
    </source>
</evidence>
<sequence>MAQIVLASGSPRRQELLSRIGIREFDIRVPKVEEWYPKGLTPPQVVEYISREKAEAVRCTPEEIVITADTMVFLGDERLGKPRDEEQALKMLLSLQGRTHTVCTGVTVRQGERFLTESESTAVTFRPASERELHAYIQSGEPMDKAGAYGVQGLGALLVEGIRGDFYNVMGLPLLRLSRMLERFGVTFLDGQEGL</sequence>
<dbReference type="PIRSF" id="PIRSF006305">
    <property type="entry name" value="Maf"/>
    <property type="match status" value="1"/>
</dbReference>
<evidence type="ECO:0000313" key="4">
    <source>
        <dbReference type="Proteomes" id="UP000787672"/>
    </source>
</evidence>
<dbReference type="RefSeq" id="WP_216558212.1">
    <property type="nucleotide sequence ID" value="NZ_JAHLQN010000001.1"/>
</dbReference>
<keyword evidence="2" id="KW-0546">Nucleotide metabolism</keyword>
<gene>
    <name evidence="3" type="primary">maf</name>
    <name evidence="3" type="ORF">KQI82_02410</name>
</gene>
<comment type="subcellular location">
    <subcellularLocation>
        <location evidence="2">Cytoplasm</location>
    </subcellularLocation>
</comment>
<keyword evidence="4" id="KW-1185">Reference proteome</keyword>
<dbReference type="CDD" id="cd00555">
    <property type="entry name" value="Maf"/>
    <property type="match status" value="1"/>
</dbReference>
<dbReference type="NCBIfam" id="TIGR00172">
    <property type="entry name" value="maf"/>
    <property type="match status" value="1"/>
</dbReference>
<name>A0ABS6F660_9FIRM</name>
<comment type="similarity">
    <text evidence="2">Belongs to the Maf family. YhdE subfamily.</text>
</comment>
<dbReference type="PANTHER" id="PTHR43213:SF5">
    <property type="entry name" value="BIFUNCTIONAL DTTP_UTP PYROPHOSPHATASE_METHYLTRANSFERASE PROTEIN-RELATED"/>
    <property type="match status" value="1"/>
</dbReference>
<dbReference type="Proteomes" id="UP000787672">
    <property type="component" value="Unassembled WGS sequence"/>
</dbReference>
<dbReference type="Pfam" id="PF02545">
    <property type="entry name" value="Maf"/>
    <property type="match status" value="1"/>
</dbReference>
<feature type="active site" description="Proton acceptor" evidence="2">
    <location>
        <position position="69"/>
    </location>
</feature>
<comment type="caution">
    <text evidence="3">The sequence shown here is derived from an EMBL/GenBank/DDBJ whole genome shotgun (WGS) entry which is preliminary data.</text>
</comment>
<comment type="catalytic activity">
    <reaction evidence="2">
        <text>dTTP + H2O = dTMP + diphosphate + H(+)</text>
        <dbReference type="Rhea" id="RHEA:28534"/>
        <dbReference type="ChEBI" id="CHEBI:15377"/>
        <dbReference type="ChEBI" id="CHEBI:15378"/>
        <dbReference type="ChEBI" id="CHEBI:33019"/>
        <dbReference type="ChEBI" id="CHEBI:37568"/>
        <dbReference type="ChEBI" id="CHEBI:63528"/>
        <dbReference type="EC" id="3.6.1.9"/>
    </reaction>
</comment>
<comment type="function">
    <text evidence="2">Nucleoside triphosphate pyrophosphatase that hydrolyzes dTTP and UTP. May have a dual role in cell division arrest and in preventing the incorporation of modified nucleotides into cellular nucleic acids.</text>
</comment>
<dbReference type="HAMAP" id="MF_00528">
    <property type="entry name" value="Maf"/>
    <property type="match status" value="1"/>
</dbReference>
<dbReference type="InterPro" id="IPR003697">
    <property type="entry name" value="Maf-like"/>
</dbReference>
<feature type="site" description="Important for substrate specificity" evidence="2">
    <location>
        <position position="70"/>
    </location>
</feature>
<protein>
    <recommendedName>
        <fullName evidence="2">dTTP/UTP pyrophosphatase</fullName>
        <shortName evidence="2">dTTPase/UTPase</shortName>
        <ecNumber evidence="2">3.6.1.9</ecNumber>
    </recommendedName>
    <alternativeName>
        <fullName evidence="2">Nucleoside triphosphate pyrophosphatase</fullName>
    </alternativeName>
    <alternativeName>
        <fullName evidence="2">Nucleotide pyrophosphatase</fullName>
        <shortName evidence="2">Nucleotide PPase</shortName>
    </alternativeName>
</protein>
<feature type="site" description="Important for substrate specificity" evidence="2">
    <location>
        <position position="12"/>
    </location>
</feature>
<dbReference type="EMBL" id="JAHLQN010000001">
    <property type="protein sequence ID" value="MBU5625787.1"/>
    <property type="molecule type" value="Genomic_DNA"/>
</dbReference>
<keyword evidence="2" id="KW-0963">Cytoplasm</keyword>
<comment type="cofactor">
    <cofactor evidence="2">
        <name>a divalent metal cation</name>
        <dbReference type="ChEBI" id="CHEBI:60240"/>
    </cofactor>
</comment>
<organism evidence="3 4">
    <name type="scientific">Dysosmobacter acutus</name>
    <dbReference type="NCBI Taxonomy" id="2841504"/>
    <lineage>
        <taxon>Bacteria</taxon>
        <taxon>Bacillati</taxon>
        <taxon>Bacillota</taxon>
        <taxon>Clostridia</taxon>
        <taxon>Eubacteriales</taxon>
        <taxon>Oscillospiraceae</taxon>
        <taxon>Dysosmobacter</taxon>
    </lineage>
</organism>
<keyword evidence="1 2" id="KW-0378">Hydrolase</keyword>
<dbReference type="EC" id="3.6.1.9" evidence="2"/>
<evidence type="ECO:0000256" key="2">
    <source>
        <dbReference type="HAMAP-Rule" id="MF_00528"/>
    </source>
</evidence>
<evidence type="ECO:0000256" key="1">
    <source>
        <dbReference type="ARBA" id="ARBA00022801"/>
    </source>
</evidence>
<feature type="site" description="Important for substrate specificity" evidence="2">
    <location>
        <position position="152"/>
    </location>
</feature>